<dbReference type="PIRSF" id="PIRSF002465">
    <property type="entry name" value="Phsphlp_syn_PlsX"/>
    <property type="match status" value="1"/>
</dbReference>
<dbReference type="Gene3D" id="3.40.718.10">
    <property type="entry name" value="Isopropylmalate Dehydrogenase"/>
    <property type="match status" value="1"/>
</dbReference>
<evidence type="ECO:0000256" key="5">
    <source>
        <dbReference type="ARBA" id="ARBA00023098"/>
    </source>
</evidence>
<keyword evidence="11" id="KW-0012">Acyltransferase</keyword>
<evidence type="ECO:0000256" key="3">
    <source>
        <dbReference type="ARBA" id="ARBA00022516"/>
    </source>
</evidence>
<dbReference type="GO" id="GO:0006633">
    <property type="term" value="P:fatty acid biosynthetic process"/>
    <property type="evidence" value="ECO:0007669"/>
    <property type="project" value="UniProtKB-UniRule"/>
</dbReference>
<dbReference type="InterPro" id="IPR012281">
    <property type="entry name" value="Phospholipid_synth_PlsX-like"/>
</dbReference>
<keyword evidence="7 10" id="KW-1208">Phospholipid metabolism</keyword>
<comment type="function">
    <text evidence="10">Catalyzes the reversible formation of acyl-phosphate (acyl-PO(4)) from acyl-[acyl-carrier-protein] (acyl-ACP). This enzyme utilizes acyl-ACP as fatty acyl donor, but not acyl-CoA.</text>
</comment>
<sequence length="335" mass="35326">MTRIALDAMGGDYAPIEIVRGARDAAHELGVQIILVGDRDKIQRELDGDDVGGLISIVHASEVVGMDEHPVSAIRKKKDSSIVVATQLVKEGAADAVVSAGSTGAQMASSLLILGRIAGVDRPAISTLLPTAGGVVALLDVGANVDCRPQHLKQFAVMGSLYAEKILGLPNPKVGLLNIGAEETKGNELTLAAYNLLKETNINFIGNIEGRDLFLGTGDVVVCDGFVGNVVLKSAEGLAMSILGMFQQELGRLEDILGRERIMHIMGGFKRRMDYAEYGGAPLLGVDGVSVISHGSSRARAIKNAVRVAKETVEQGLVQAIKVSLEKEIVKGGDW</sequence>
<comment type="pathway">
    <text evidence="10">Lipid metabolism; phospholipid metabolism.</text>
</comment>
<keyword evidence="6 10" id="KW-0594">Phospholipid biosynthesis</keyword>
<dbReference type="STRING" id="1121429.SAMN02745133_02319"/>
<evidence type="ECO:0000256" key="6">
    <source>
        <dbReference type="ARBA" id="ARBA00023209"/>
    </source>
</evidence>
<dbReference type="InterPro" id="IPR003664">
    <property type="entry name" value="FA_synthesis"/>
</dbReference>
<evidence type="ECO:0000256" key="8">
    <source>
        <dbReference type="ARBA" id="ARBA00024069"/>
    </source>
</evidence>
<keyword evidence="3 10" id="KW-0444">Lipid biosynthesis</keyword>
<accession>A0A1M5ALY6</accession>
<dbReference type="PANTHER" id="PTHR30100">
    <property type="entry name" value="FATTY ACID/PHOSPHOLIPID SYNTHESIS PROTEIN PLSX"/>
    <property type="match status" value="1"/>
</dbReference>
<dbReference type="UniPathway" id="UPA00085"/>
<evidence type="ECO:0000313" key="12">
    <source>
        <dbReference type="Proteomes" id="UP000184148"/>
    </source>
</evidence>
<dbReference type="AlphaFoldDB" id="A0A1M5ALY6"/>
<dbReference type="HAMAP" id="MF_00019">
    <property type="entry name" value="PlsX"/>
    <property type="match status" value="1"/>
</dbReference>
<evidence type="ECO:0000256" key="7">
    <source>
        <dbReference type="ARBA" id="ARBA00023264"/>
    </source>
</evidence>
<dbReference type="SUPFAM" id="SSF53659">
    <property type="entry name" value="Isocitrate/Isopropylmalate dehydrogenase-like"/>
    <property type="match status" value="1"/>
</dbReference>
<evidence type="ECO:0000256" key="9">
    <source>
        <dbReference type="ARBA" id="ARBA00046608"/>
    </source>
</evidence>
<proteinExistence type="inferred from homology"/>
<reference evidence="12" key="1">
    <citation type="submission" date="2016-11" db="EMBL/GenBank/DDBJ databases">
        <authorList>
            <person name="Varghese N."/>
            <person name="Submissions S."/>
        </authorList>
    </citation>
    <scope>NUCLEOTIDE SEQUENCE [LARGE SCALE GENOMIC DNA]</scope>
    <source>
        <strain evidence="12">DSM 12395</strain>
    </source>
</reference>
<evidence type="ECO:0000256" key="1">
    <source>
        <dbReference type="ARBA" id="ARBA00001232"/>
    </source>
</evidence>
<dbReference type="GO" id="GO:0043811">
    <property type="term" value="F:phosphate:acyl-[acyl carrier protein] acyltransferase activity"/>
    <property type="evidence" value="ECO:0007669"/>
    <property type="project" value="UniProtKB-UniRule"/>
</dbReference>
<dbReference type="NCBIfam" id="TIGR00182">
    <property type="entry name" value="plsX"/>
    <property type="match status" value="1"/>
</dbReference>
<dbReference type="EMBL" id="FQUY01000018">
    <property type="protein sequence ID" value="SHF31176.1"/>
    <property type="molecule type" value="Genomic_DNA"/>
</dbReference>
<organism evidence="11 12">
    <name type="scientific">Desulforamulus putei DSM 12395</name>
    <dbReference type="NCBI Taxonomy" id="1121429"/>
    <lineage>
        <taxon>Bacteria</taxon>
        <taxon>Bacillati</taxon>
        <taxon>Bacillota</taxon>
        <taxon>Clostridia</taxon>
        <taxon>Eubacteriales</taxon>
        <taxon>Peptococcaceae</taxon>
        <taxon>Desulforamulus</taxon>
    </lineage>
</organism>
<keyword evidence="12" id="KW-1185">Reference proteome</keyword>
<dbReference type="GO" id="GO:0005737">
    <property type="term" value="C:cytoplasm"/>
    <property type="evidence" value="ECO:0007669"/>
    <property type="project" value="UniProtKB-SubCell"/>
</dbReference>
<comment type="catalytic activity">
    <reaction evidence="1 10">
        <text>a fatty acyl-[ACP] + phosphate = an acyl phosphate + holo-[ACP]</text>
        <dbReference type="Rhea" id="RHEA:42292"/>
        <dbReference type="Rhea" id="RHEA-COMP:9685"/>
        <dbReference type="Rhea" id="RHEA-COMP:14125"/>
        <dbReference type="ChEBI" id="CHEBI:43474"/>
        <dbReference type="ChEBI" id="CHEBI:59918"/>
        <dbReference type="ChEBI" id="CHEBI:64479"/>
        <dbReference type="ChEBI" id="CHEBI:138651"/>
        <dbReference type="EC" id="2.3.1.274"/>
    </reaction>
</comment>
<dbReference type="Proteomes" id="UP000184148">
    <property type="component" value="Unassembled WGS sequence"/>
</dbReference>
<name>A0A1M5ALY6_9FIRM</name>
<comment type="subunit">
    <text evidence="9 10">Homodimer. Probably interacts with PlsY.</text>
</comment>
<dbReference type="RefSeq" id="WP_073239551.1">
    <property type="nucleotide sequence ID" value="NZ_FQUY01000018.1"/>
</dbReference>
<dbReference type="Pfam" id="PF02504">
    <property type="entry name" value="FA_synthesis"/>
    <property type="match status" value="1"/>
</dbReference>
<protein>
    <recommendedName>
        <fullName evidence="8 10">Phosphate acyltransferase</fullName>
        <ecNumber evidence="8 10">2.3.1.274</ecNumber>
    </recommendedName>
    <alternativeName>
        <fullName evidence="10">Acyl-ACP phosphotransacylase</fullName>
    </alternativeName>
    <alternativeName>
        <fullName evidence="10">Acyl-[acyl-carrier-protein]--phosphate acyltransferase</fullName>
    </alternativeName>
    <alternativeName>
        <fullName evidence="10">Phosphate-acyl-ACP acyltransferase</fullName>
    </alternativeName>
</protein>
<comment type="subcellular location">
    <subcellularLocation>
        <location evidence="10">Cytoplasm</location>
    </subcellularLocation>
    <text evidence="10">Associated with the membrane possibly through PlsY.</text>
</comment>
<keyword evidence="2 10" id="KW-0963">Cytoplasm</keyword>
<comment type="similarity">
    <text evidence="10">Belongs to the PlsX family.</text>
</comment>
<dbReference type="GO" id="GO:0008654">
    <property type="term" value="P:phospholipid biosynthetic process"/>
    <property type="evidence" value="ECO:0007669"/>
    <property type="project" value="UniProtKB-KW"/>
</dbReference>
<dbReference type="EC" id="2.3.1.274" evidence="8 10"/>
<dbReference type="OrthoDB" id="9806408at2"/>
<keyword evidence="4 10" id="KW-0808">Transferase</keyword>
<keyword evidence="5 10" id="KW-0443">Lipid metabolism</keyword>
<dbReference type="PANTHER" id="PTHR30100:SF1">
    <property type="entry name" value="PHOSPHATE ACYLTRANSFERASE"/>
    <property type="match status" value="1"/>
</dbReference>
<evidence type="ECO:0000256" key="2">
    <source>
        <dbReference type="ARBA" id="ARBA00022490"/>
    </source>
</evidence>
<evidence type="ECO:0000256" key="4">
    <source>
        <dbReference type="ARBA" id="ARBA00022679"/>
    </source>
</evidence>
<evidence type="ECO:0000256" key="10">
    <source>
        <dbReference type="HAMAP-Rule" id="MF_00019"/>
    </source>
</evidence>
<evidence type="ECO:0000313" key="11">
    <source>
        <dbReference type="EMBL" id="SHF31176.1"/>
    </source>
</evidence>
<gene>
    <name evidence="10" type="primary">plsX</name>
    <name evidence="11" type="ORF">SAMN02745133_02319</name>
</gene>